<gene>
    <name evidence="1" type="ORF">DFQ07_2567</name>
</gene>
<accession>A0A4R6TE24</accession>
<protein>
    <submittedName>
        <fullName evidence="1">Uncharacterized protein</fullName>
    </submittedName>
</protein>
<keyword evidence="2" id="KW-1185">Reference proteome</keyword>
<proteinExistence type="predicted"/>
<name>A0A4R6TE24_9FLAO</name>
<reference evidence="1 2" key="1">
    <citation type="submission" date="2019-03" db="EMBL/GenBank/DDBJ databases">
        <title>Genomic Encyclopedia of Type Strains, Phase III (KMG-III): the genomes of soil and plant-associated and newly described type strains.</title>
        <authorList>
            <person name="Whitman W."/>
        </authorList>
    </citation>
    <scope>NUCLEOTIDE SEQUENCE [LARGE SCALE GENOMIC DNA]</scope>
    <source>
        <strain evidence="1 2">CECT 8283</strain>
    </source>
</reference>
<dbReference type="AlphaFoldDB" id="A0A4R6TE24"/>
<dbReference type="Proteomes" id="UP000295390">
    <property type="component" value="Unassembled WGS sequence"/>
</dbReference>
<sequence length="37" mass="4496">MINKERFCESTSIGQDDLKKSYKIEKIRYEVVQKLFK</sequence>
<comment type="caution">
    <text evidence="1">The sequence shown here is derived from an EMBL/GenBank/DDBJ whole genome shotgun (WGS) entry which is preliminary data.</text>
</comment>
<evidence type="ECO:0000313" key="2">
    <source>
        <dbReference type="Proteomes" id="UP000295390"/>
    </source>
</evidence>
<dbReference type="EMBL" id="SNYH01000005">
    <property type="protein sequence ID" value="TDQ24027.1"/>
    <property type="molecule type" value="Genomic_DNA"/>
</dbReference>
<evidence type="ECO:0000313" key="1">
    <source>
        <dbReference type="EMBL" id="TDQ24027.1"/>
    </source>
</evidence>
<organism evidence="1 2">
    <name type="scientific">Tenacibaculum caenipelagi</name>
    <dbReference type="NCBI Taxonomy" id="1325435"/>
    <lineage>
        <taxon>Bacteria</taxon>
        <taxon>Pseudomonadati</taxon>
        <taxon>Bacteroidota</taxon>
        <taxon>Flavobacteriia</taxon>
        <taxon>Flavobacteriales</taxon>
        <taxon>Flavobacteriaceae</taxon>
        <taxon>Tenacibaculum</taxon>
    </lineage>
</organism>